<dbReference type="EC" id="2.5.1.47" evidence="4 11"/>
<dbReference type="CDD" id="cd01561">
    <property type="entry name" value="CBS_like"/>
    <property type="match status" value="1"/>
</dbReference>
<evidence type="ECO:0000256" key="5">
    <source>
        <dbReference type="ARBA" id="ARBA00022605"/>
    </source>
</evidence>
<dbReference type="InterPro" id="IPR005859">
    <property type="entry name" value="CysK"/>
</dbReference>
<feature type="domain" description="Tryptophan synthase beta chain-like PALP" evidence="12">
    <location>
        <begin position="8"/>
        <end position="288"/>
    </location>
</feature>
<dbReference type="GO" id="GO:0004124">
    <property type="term" value="F:cysteine synthase activity"/>
    <property type="evidence" value="ECO:0007669"/>
    <property type="project" value="UniProtKB-UniRule"/>
</dbReference>
<evidence type="ECO:0000313" key="14">
    <source>
        <dbReference type="Proteomes" id="UP000430564"/>
    </source>
</evidence>
<keyword evidence="5 11" id="KW-0028">Amino-acid biosynthesis</keyword>
<dbReference type="GO" id="GO:0006535">
    <property type="term" value="P:cysteine biosynthetic process from serine"/>
    <property type="evidence" value="ECO:0007669"/>
    <property type="project" value="UniProtKB-UniRule"/>
</dbReference>
<dbReference type="InterPro" id="IPR005856">
    <property type="entry name" value="Cys_synth"/>
</dbReference>
<comment type="catalytic activity">
    <reaction evidence="9 11">
        <text>O-acetyl-L-serine + hydrogen sulfide = L-cysteine + acetate</text>
        <dbReference type="Rhea" id="RHEA:14829"/>
        <dbReference type="ChEBI" id="CHEBI:29919"/>
        <dbReference type="ChEBI" id="CHEBI:30089"/>
        <dbReference type="ChEBI" id="CHEBI:35235"/>
        <dbReference type="ChEBI" id="CHEBI:58340"/>
        <dbReference type="EC" id="2.5.1.47"/>
    </reaction>
</comment>
<dbReference type="InterPro" id="IPR036052">
    <property type="entry name" value="TrpB-like_PALP_sf"/>
</dbReference>
<dbReference type="Gene3D" id="3.40.50.1100">
    <property type="match status" value="2"/>
</dbReference>
<feature type="modified residue" description="N6-(pyridoxal phosphate)lysine" evidence="10">
    <location>
        <position position="42"/>
    </location>
</feature>
<comment type="cofactor">
    <cofactor evidence="1 10 11">
        <name>pyridoxal 5'-phosphate</name>
        <dbReference type="ChEBI" id="CHEBI:597326"/>
    </cofactor>
</comment>
<reference evidence="13 14" key="1">
    <citation type="submission" date="2019-10" db="EMBL/GenBank/DDBJ databases">
        <title>Genome diversity of Sutterella seckii.</title>
        <authorList>
            <person name="Chaplin A.V."/>
            <person name="Sokolova S.R."/>
            <person name="Mosin K.A."/>
            <person name="Ivanova E.L."/>
            <person name="Kochetkova T.O."/>
            <person name="Goltsov A.Y."/>
            <person name="Trofimov D.Y."/>
            <person name="Efimov B.A."/>
        </authorList>
    </citation>
    <scope>NUCLEOTIDE SEQUENCE [LARGE SCALE GENOMIC DNA]</scope>
    <source>
        <strain evidence="13 14">ASD393</strain>
    </source>
</reference>
<name>A0A6I1EWR4_9BURK</name>
<gene>
    <name evidence="13" type="primary">cysK</name>
    <name evidence="13" type="ORF">GBM95_00350</name>
</gene>
<evidence type="ECO:0000256" key="4">
    <source>
        <dbReference type="ARBA" id="ARBA00012681"/>
    </source>
</evidence>
<dbReference type="FunFam" id="3.40.50.1100:FF:000006">
    <property type="entry name" value="Cysteine synthase"/>
    <property type="match status" value="1"/>
</dbReference>
<dbReference type="Pfam" id="PF00291">
    <property type="entry name" value="PALP"/>
    <property type="match status" value="1"/>
</dbReference>
<evidence type="ECO:0000256" key="7">
    <source>
        <dbReference type="ARBA" id="ARBA00022898"/>
    </source>
</evidence>
<protein>
    <recommendedName>
        <fullName evidence="4 11">Cysteine synthase</fullName>
        <ecNumber evidence="4 11">2.5.1.47</ecNumber>
    </recommendedName>
</protein>
<evidence type="ECO:0000256" key="3">
    <source>
        <dbReference type="ARBA" id="ARBA00007103"/>
    </source>
</evidence>
<dbReference type="InterPro" id="IPR050214">
    <property type="entry name" value="Cys_Synth/Cystath_Beta-Synth"/>
</dbReference>
<evidence type="ECO:0000256" key="9">
    <source>
        <dbReference type="ARBA" id="ARBA00047931"/>
    </source>
</evidence>
<dbReference type="UniPathway" id="UPA00136">
    <property type="reaction ID" value="UER00200"/>
</dbReference>
<dbReference type="NCBIfam" id="TIGR01136">
    <property type="entry name" value="cysKM"/>
    <property type="match status" value="1"/>
</dbReference>
<keyword evidence="8 11" id="KW-0198">Cysteine biosynthesis</keyword>
<evidence type="ECO:0000313" key="13">
    <source>
        <dbReference type="EMBL" id="KAB7663329.1"/>
    </source>
</evidence>
<keyword evidence="7 10" id="KW-0663">Pyridoxal phosphate</keyword>
<dbReference type="PANTHER" id="PTHR10314">
    <property type="entry name" value="CYSTATHIONINE BETA-SYNTHASE"/>
    <property type="match status" value="1"/>
</dbReference>
<evidence type="ECO:0000256" key="10">
    <source>
        <dbReference type="PIRSR" id="PIRSR605856-51"/>
    </source>
</evidence>
<dbReference type="AlphaFoldDB" id="A0A6I1EWR4"/>
<comment type="pathway">
    <text evidence="2">Amino-acid biosynthesis; L-cysteine biosynthesis; L-cysteine from L-serine: step 2/2.</text>
</comment>
<accession>A0A6I1EWR4</accession>
<keyword evidence="6 11" id="KW-0808">Transferase</keyword>
<proteinExistence type="inferred from homology"/>
<dbReference type="Proteomes" id="UP000430564">
    <property type="component" value="Unassembled WGS sequence"/>
</dbReference>
<evidence type="ECO:0000256" key="6">
    <source>
        <dbReference type="ARBA" id="ARBA00022679"/>
    </source>
</evidence>
<dbReference type="NCBIfam" id="TIGR01139">
    <property type="entry name" value="cysK"/>
    <property type="match status" value="1"/>
</dbReference>
<dbReference type="OrthoDB" id="9805733at2"/>
<evidence type="ECO:0000256" key="11">
    <source>
        <dbReference type="RuleBase" id="RU003985"/>
    </source>
</evidence>
<evidence type="ECO:0000256" key="2">
    <source>
        <dbReference type="ARBA" id="ARBA00004962"/>
    </source>
</evidence>
<dbReference type="RefSeq" id="WP_152157262.1">
    <property type="nucleotide sequence ID" value="NZ_WEHX01000001.1"/>
</dbReference>
<evidence type="ECO:0000256" key="1">
    <source>
        <dbReference type="ARBA" id="ARBA00001933"/>
    </source>
</evidence>
<evidence type="ECO:0000256" key="8">
    <source>
        <dbReference type="ARBA" id="ARBA00023192"/>
    </source>
</evidence>
<evidence type="ECO:0000259" key="12">
    <source>
        <dbReference type="Pfam" id="PF00291"/>
    </source>
</evidence>
<organism evidence="13 14">
    <name type="scientific">Sutterella seckii</name>
    <dbReference type="NCBI Taxonomy" id="1944635"/>
    <lineage>
        <taxon>Bacteria</taxon>
        <taxon>Pseudomonadati</taxon>
        <taxon>Pseudomonadota</taxon>
        <taxon>Betaproteobacteria</taxon>
        <taxon>Burkholderiales</taxon>
        <taxon>Sutterellaceae</taxon>
        <taxon>Sutterella</taxon>
    </lineage>
</organism>
<comment type="caution">
    <text evidence="13">The sequence shown here is derived from an EMBL/GenBank/DDBJ whole genome shotgun (WGS) entry which is preliminary data.</text>
</comment>
<comment type="similarity">
    <text evidence="3 11">Belongs to the cysteine synthase/cystathionine beta-synthase family.</text>
</comment>
<dbReference type="InterPro" id="IPR001216">
    <property type="entry name" value="P-phosphate_BS"/>
</dbReference>
<dbReference type="InterPro" id="IPR001926">
    <property type="entry name" value="TrpB-like_PALP"/>
</dbReference>
<sequence length="307" mass="32677">MSKVSSVLDLIGNTPAVRLSRLFPENEVWMKLERGNPGGSIKERIALQMVRDAEARGELKAGGTIIEPTSGNTGVGLAMVSAVLGYRMILVMPESMSIERRLLAQAYGAELVLTPGKLGMKGAVDRAAELAKEIPGAWVAGQFSNPSNPRAHELHTGPEILKDFPEGLDVFISAFGTGGNVSGISRVLKKAWPKLRTYAVEPKSSPLLTEGKAGPHRIQGIGANFIPENLDRTAIDEFLDVADDDAFTYAQLAAAKEGLLVGISTGAVLAAVAGLLPKLDKNARILLMNFDTGERYLSVKGFVKGAE</sequence>
<dbReference type="PROSITE" id="PS00901">
    <property type="entry name" value="CYS_SYNTHASE"/>
    <property type="match status" value="1"/>
</dbReference>
<dbReference type="EMBL" id="WEHX01000001">
    <property type="protein sequence ID" value="KAB7663329.1"/>
    <property type="molecule type" value="Genomic_DNA"/>
</dbReference>
<dbReference type="SUPFAM" id="SSF53686">
    <property type="entry name" value="Tryptophan synthase beta subunit-like PLP-dependent enzymes"/>
    <property type="match status" value="1"/>
</dbReference>